<evidence type="ECO:0000313" key="2">
    <source>
        <dbReference type="EMBL" id="MCS3711205.1"/>
    </source>
</evidence>
<gene>
    <name evidence="2" type="ORF">GGP61_002836</name>
    <name evidence="1" type="ORF">GGP71_000294</name>
</gene>
<dbReference type="AlphaFoldDB" id="A0A9X2TG57"/>
<protein>
    <submittedName>
        <fullName evidence="2">Uncharacterized protein</fullName>
    </submittedName>
</protein>
<dbReference type="EMBL" id="JANUAU010000001">
    <property type="protein sequence ID" value="MCS3676398.1"/>
    <property type="molecule type" value="Genomic_DNA"/>
</dbReference>
<proteinExistence type="predicted"/>
<accession>A0A9X2TG57</accession>
<sequence>MTQSTNAMKLVAIMTLDAYRDDVHALLRDREIEVFSELDIEGHHQSSAAGAAPAWFGSGTPPADSTLTWAFLDDDQADHLLDAIADFNERRDLERPVRGFRMDVDRAV</sequence>
<dbReference type="RefSeq" id="WP_118826952.1">
    <property type="nucleotide sequence ID" value="NZ_CALTSL010000006.1"/>
</dbReference>
<comment type="caution">
    <text evidence="2">The sequence shown here is derived from an EMBL/GenBank/DDBJ whole genome shotgun (WGS) entry which is preliminary data.</text>
</comment>
<evidence type="ECO:0000313" key="3">
    <source>
        <dbReference type="Proteomes" id="UP001155057"/>
    </source>
</evidence>
<name>A0A9X2TG57_9BACT</name>
<dbReference type="Proteomes" id="UP001155027">
    <property type="component" value="Unassembled WGS sequence"/>
</dbReference>
<organism evidence="2 3">
    <name type="scientific">Salinibacter ruber</name>
    <dbReference type="NCBI Taxonomy" id="146919"/>
    <lineage>
        <taxon>Bacteria</taxon>
        <taxon>Pseudomonadati</taxon>
        <taxon>Rhodothermota</taxon>
        <taxon>Rhodothermia</taxon>
        <taxon>Rhodothermales</taxon>
        <taxon>Salinibacteraceae</taxon>
        <taxon>Salinibacter</taxon>
    </lineage>
</organism>
<reference evidence="2" key="1">
    <citation type="submission" date="2022-08" db="EMBL/GenBank/DDBJ databases">
        <title>Genomic Encyclopedia of Type Strains, Phase V (KMG-V): Genome sequencing to study the core and pangenomes of soil and plant-associated prokaryotes.</title>
        <authorList>
            <person name="Whitman W."/>
        </authorList>
    </citation>
    <scope>NUCLEOTIDE SEQUENCE</scope>
    <source>
        <strain evidence="1">0</strain>
        <strain evidence="2">SP3049</strain>
    </source>
</reference>
<dbReference type="EMBL" id="JANUAE010000011">
    <property type="protein sequence ID" value="MCS3711205.1"/>
    <property type="molecule type" value="Genomic_DNA"/>
</dbReference>
<dbReference type="Proteomes" id="UP001155057">
    <property type="component" value="Unassembled WGS sequence"/>
</dbReference>
<evidence type="ECO:0000313" key="1">
    <source>
        <dbReference type="EMBL" id="MCS3676398.1"/>
    </source>
</evidence>